<dbReference type="EMBL" id="HBNR01074602">
    <property type="protein sequence ID" value="CAE4650913.1"/>
    <property type="molecule type" value="Transcribed_RNA"/>
</dbReference>
<proteinExistence type="predicted"/>
<name>A0A7S4SN59_9DINO</name>
<reference evidence="1" key="1">
    <citation type="submission" date="2021-01" db="EMBL/GenBank/DDBJ databases">
        <authorList>
            <person name="Corre E."/>
            <person name="Pelletier E."/>
            <person name="Niang G."/>
            <person name="Scheremetjew M."/>
            <person name="Finn R."/>
            <person name="Kale V."/>
            <person name="Holt S."/>
            <person name="Cochrane G."/>
            <person name="Meng A."/>
            <person name="Brown T."/>
            <person name="Cohen L."/>
        </authorList>
    </citation>
    <scope>NUCLEOTIDE SEQUENCE</scope>
    <source>
        <strain evidence="1">CCMP3105</strain>
    </source>
</reference>
<organism evidence="1">
    <name type="scientific">Alexandrium monilatum</name>
    <dbReference type="NCBI Taxonomy" id="311494"/>
    <lineage>
        <taxon>Eukaryota</taxon>
        <taxon>Sar</taxon>
        <taxon>Alveolata</taxon>
        <taxon>Dinophyceae</taxon>
        <taxon>Gonyaulacales</taxon>
        <taxon>Pyrocystaceae</taxon>
        <taxon>Alexandrium</taxon>
    </lineage>
</organism>
<evidence type="ECO:0008006" key="2">
    <source>
        <dbReference type="Google" id="ProtNLM"/>
    </source>
</evidence>
<protein>
    <recommendedName>
        <fullName evidence="2">Poly(ADP-ribose) glycohydrolase</fullName>
    </recommendedName>
</protein>
<gene>
    <name evidence="1" type="ORF">AMON00008_LOCUS52997</name>
</gene>
<accession>A0A7S4SN59</accession>
<dbReference type="AlphaFoldDB" id="A0A7S4SN59"/>
<evidence type="ECO:0000313" key="1">
    <source>
        <dbReference type="EMBL" id="CAE4650913.1"/>
    </source>
</evidence>
<sequence length="414" mass="45483">MAWSTELLQRCPSQKRMAQRLRRCWRACASSALLVVVSTTVGCGSSSSSSTGNMRAGSRCVGRYLGWCSDSWSKTYRGTLRESGFDRFVASCLDDESGFYKRGATRIPGKYAWYCTSRDRYLELPERTRPLTVSGFYLVPRTKDLVAQASWGHGAFSSQVQFDSSFYPLADGECYVDFADPRVGGGVFKNGLAQEEKMFLQLPELLIVIGERSKNNRPLYLSSGNDGLFRNSDVIVFQDVVRPVPALPKDKDLECGRAPLSAWPCQVYTKQASLASAFVTVVAVNAQEFHNNGFYSPTEFDFLLRKVFGAFAAAKSAGCSSLNSGPLGAGVFNGNLHLTVLLHAAMSIAFAMPVKMWGLRSPSQEVSTIVDWIEQGGPLPMGVVLQKLERGTSWGHGGSMKETVKLDKVRWDAS</sequence>